<dbReference type="EMBL" id="WIXE01017681">
    <property type="protein sequence ID" value="KAK5971531.1"/>
    <property type="molecule type" value="Genomic_DNA"/>
</dbReference>
<comment type="caution">
    <text evidence="2">The sequence shown here is derived from an EMBL/GenBank/DDBJ whole genome shotgun (WGS) entry which is preliminary data.</text>
</comment>
<feature type="compositionally biased region" description="Basic and acidic residues" evidence="1">
    <location>
        <begin position="71"/>
        <end position="83"/>
    </location>
</feature>
<name>A0AAN8F1K3_TRICO</name>
<feature type="region of interest" description="Disordered" evidence="1">
    <location>
        <begin position="22"/>
        <end position="44"/>
    </location>
</feature>
<protein>
    <submittedName>
        <fullName evidence="2">Uncharacterized protein</fullName>
    </submittedName>
</protein>
<sequence>MAFVNKCEECVFQAEPQLPTAVVIQPKDEDDKKGKEKSERDYKDECRHNFDRHFPSKTKLLELVVKRADKEKAEKEKLREEAAKGQPAVLSVSLGAPPPYTETKKDSILATGAPLPGATVVHSPSARRKTKSEEGGLSGTESIATARAALSPAVPKQQPSHSTSTVSSTQPVSTMTPSKTTAATLSSAQGRLAQPPPLSQLQPATMAPKAIPTQTSRSAAPSLPVPARPPTIAGSRYAQPAGRKRMTPIRRSPRSSKRAQPGALGALPKSSTSTSTAPQSITSTNDQTARQPTPGSGERKVGHQ</sequence>
<feature type="compositionally biased region" description="Low complexity" evidence="1">
    <location>
        <begin position="157"/>
        <end position="178"/>
    </location>
</feature>
<organism evidence="2 3">
    <name type="scientific">Trichostrongylus colubriformis</name>
    <name type="common">Black scour worm</name>
    <dbReference type="NCBI Taxonomy" id="6319"/>
    <lineage>
        <taxon>Eukaryota</taxon>
        <taxon>Metazoa</taxon>
        <taxon>Ecdysozoa</taxon>
        <taxon>Nematoda</taxon>
        <taxon>Chromadorea</taxon>
        <taxon>Rhabditida</taxon>
        <taxon>Rhabditina</taxon>
        <taxon>Rhabditomorpha</taxon>
        <taxon>Strongyloidea</taxon>
        <taxon>Trichostrongylidae</taxon>
        <taxon>Trichostrongylus</taxon>
    </lineage>
</organism>
<evidence type="ECO:0000313" key="3">
    <source>
        <dbReference type="Proteomes" id="UP001331761"/>
    </source>
</evidence>
<feature type="compositionally biased region" description="Polar residues" evidence="1">
    <location>
        <begin position="179"/>
        <end position="189"/>
    </location>
</feature>
<dbReference type="AlphaFoldDB" id="A0AAN8F1K3"/>
<feature type="compositionally biased region" description="Basic residues" evidence="1">
    <location>
        <begin position="242"/>
        <end position="257"/>
    </location>
</feature>
<feature type="compositionally biased region" description="Polar residues" evidence="1">
    <location>
        <begin position="269"/>
        <end position="294"/>
    </location>
</feature>
<accession>A0AAN8F1K3</accession>
<proteinExistence type="predicted"/>
<feature type="region of interest" description="Disordered" evidence="1">
    <location>
        <begin position="71"/>
        <end position="304"/>
    </location>
</feature>
<feature type="compositionally biased region" description="Basic and acidic residues" evidence="1">
    <location>
        <begin position="26"/>
        <end position="44"/>
    </location>
</feature>
<gene>
    <name evidence="2" type="ORF">GCK32_014433</name>
</gene>
<reference evidence="2 3" key="1">
    <citation type="submission" date="2019-10" db="EMBL/GenBank/DDBJ databases">
        <title>Assembly and Annotation for the nematode Trichostrongylus colubriformis.</title>
        <authorList>
            <person name="Martin J."/>
        </authorList>
    </citation>
    <scope>NUCLEOTIDE SEQUENCE [LARGE SCALE GENOMIC DNA]</scope>
    <source>
        <strain evidence="2">G859</strain>
        <tissue evidence="2">Whole worm</tissue>
    </source>
</reference>
<evidence type="ECO:0000256" key="1">
    <source>
        <dbReference type="SAM" id="MobiDB-lite"/>
    </source>
</evidence>
<keyword evidence="3" id="KW-1185">Reference proteome</keyword>
<dbReference type="Proteomes" id="UP001331761">
    <property type="component" value="Unassembled WGS sequence"/>
</dbReference>
<evidence type="ECO:0000313" key="2">
    <source>
        <dbReference type="EMBL" id="KAK5971531.1"/>
    </source>
</evidence>